<dbReference type="Gene3D" id="3.90.1150.10">
    <property type="entry name" value="Aspartate Aminotransferase, domain 1"/>
    <property type="match status" value="1"/>
</dbReference>
<feature type="transmembrane region" description="Helical" evidence="10">
    <location>
        <begin position="780"/>
        <end position="799"/>
    </location>
</feature>
<dbReference type="Pfam" id="PF00155">
    <property type="entry name" value="Aminotran_1_2"/>
    <property type="match status" value="1"/>
</dbReference>
<protein>
    <submittedName>
        <fullName evidence="13">Aminotransferase GliI</fullName>
    </submittedName>
</protein>
<evidence type="ECO:0000256" key="9">
    <source>
        <dbReference type="ARBA" id="ARBA00023136"/>
    </source>
</evidence>
<feature type="domain" description="Wax synthase" evidence="12">
    <location>
        <begin position="686"/>
        <end position="715"/>
    </location>
</feature>
<evidence type="ECO:0000256" key="8">
    <source>
        <dbReference type="ARBA" id="ARBA00022989"/>
    </source>
</evidence>
<comment type="similarity">
    <text evidence="3">Belongs to the class-I pyridoxal-phosphate-dependent aminotransferase family.</text>
</comment>
<keyword evidence="8 10" id="KW-1133">Transmembrane helix</keyword>
<feature type="transmembrane region" description="Helical" evidence="10">
    <location>
        <begin position="602"/>
        <end position="624"/>
    </location>
</feature>
<dbReference type="InterPro" id="IPR004839">
    <property type="entry name" value="Aminotransferase_I/II_large"/>
</dbReference>
<keyword evidence="9 10" id="KW-0472">Membrane</keyword>
<dbReference type="InterPro" id="IPR032805">
    <property type="entry name" value="Wax_synthase_dom"/>
</dbReference>
<feature type="transmembrane region" description="Helical" evidence="10">
    <location>
        <begin position="747"/>
        <end position="768"/>
    </location>
</feature>
<dbReference type="PANTHER" id="PTHR43795">
    <property type="entry name" value="BIFUNCTIONAL ASPARTATE AMINOTRANSFERASE AND GLUTAMATE/ASPARTATE-PREPHENATE AMINOTRANSFERASE-RELATED"/>
    <property type="match status" value="1"/>
</dbReference>
<organism evidence="13 14">
    <name type="scientific">Macrophomina phaseolina</name>
    <dbReference type="NCBI Taxonomy" id="35725"/>
    <lineage>
        <taxon>Eukaryota</taxon>
        <taxon>Fungi</taxon>
        <taxon>Dikarya</taxon>
        <taxon>Ascomycota</taxon>
        <taxon>Pezizomycotina</taxon>
        <taxon>Dothideomycetes</taxon>
        <taxon>Dothideomycetes incertae sedis</taxon>
        <taxon>Botryosphaeriales</taxon>
        <taxon>Botryosphaeriaceae</taxon>
        <taxon>Macrophomina</taxon>
    </lineage>
</organism>
<dbReference type="InterPro" id="IPR015421">
    <property type="entry name" value="PyrdxlP-dep_Trfase_major"/>
</dbReference>
<gene>
    <name evidence="13" type="ORF">B0J12DRAFT_728911</name>
</gene>
<dbReference type="InterPro" id="IPR015424">
    <property type="entry name" value="PyrdxlP-dep_Trfase"/>
</dbReference>
<evidence type="ECO:0000256" key="7">
    <source>
        <dbReference type="ARBA" id="ARBA00022898"/>
    </source>
</evidence>
<dbReference type="Pfam" id="PF13813">
    <property type="entry name" value="MBOAT_2"/>
    <property type="match status" value="1"/>
</dbReference>
<comment type="cofactor">
    <cofactor evidence="1">
        <name>pyridoxal 5'-phosphate</name>
        <dbReference type="ChEBI" id="CHEBI:597326"/>
    </cofactor>
</comment>
<name>A0ABQ8GB72_9PEZI</name>
<dbReference type="GO" id="GO:0008483">
    <property type="term" value="F:transaminase activity"/>
    <property type="evidence" value="ECO:0007669"/>
    <property type="project" value="UniProtKB-KW"/>
</dbReference>
<feature type="domain" description="Aminotransferase class I/classII large" evidence="11">
    <location>
        <begin position="35"/>
        <end position="412"/>
    </location>
</feature>
<evidence type="ECO:0000256" key="2">
    <source>
        <dbReference type="ARBA" id="ARBA00004141"/>
    </source>
</evidence>
<evidence type="ECO:0000256" key="4">
    <source>
        <dbReference type="ARBA" id="ARBA00022576"/>
    </source>
</evidence>
<comment type="subcellular location">
    <subcellularLocation>
        <location evidence="2">Membrane</location>
        <topology evidence="2">Multi-pass membrane protein</topology>
    </subcellularLocation>
</comment>
<evidence type="ECO:0000256" key="6">
    <source>
        <dbReference type="ARBA" id="ARBA00022692"/>
    </source>
</evidence>
<evidence type="ECO:0000256" key="5">
    <source>
        <dbReference type="ARBA" id="ARBA00022679"/>
    </source>
</evidence>
<accession>A0ABQ8GB72</accession>
<dbReference type="SUPFAM" id="SSF53383">
    <property type="entry name" value="PLP-dependent transferases"/>
    <property type="match status" value="1"/>
</dbReference>
<keyword evidence="14" id="KW-1185">Reference proteome</keyword>
<dbReference type="EMBL" id="JAGTJR010000015">
    <property type="protein sequence ID" value="KAH7048240.1"/>
    <property type="molecule type" value="Genomic_DNA"/>
</dbReference>
<keyword evidence="6 10" id="KW-0812">Transmembrane</keyword>
<feature type="transmembrane region" description="Helical" evidence="10">
    <location>
        <begin position="714"/>
        <end position="735"/>
    </location>
</feature>
<dbReference type="InterPro" id="IPR015422">
    <property type="entry name" value="PyrdxlP-dep_Trfase_small"/>
</dbReference>
<keyword evidence="5" id="KW-0808">Transferase</keyword>
<evidence type="ECO:0000256" key="1">
    <source>
        <dbReference type="ARBA" id="ARBA00001933"/>
    </source>
</evidence>
<comment type="caution">
    <text evidence="13">The sequence shown here is derived from an EMBL/GenBank/DDBJ whole genome shotgun (WGS) entry which is preliminary data.</text>
</comment>
<dbReference type="Gene3D" id="3.40.640.10">
    <property type="entry name" value="Type I PLP-dependent aspartate aminotransferase-like (Major domain)"/>
    <property type="match status" value="1"/>
</dbReference>
<dbReference type="PANTHER" id="PTHR43795:SF32">
    <property type="entry name" value="AMINOTRANSFERASE GLII-RELATED"/>
    <property type="match status" value="1"/>
</dbReference>
<reference evidence="13 14" key="1">
    <citation type="journal article" date="2021" name="Nat. Commun.">
        <title>Genetic determinants of endophytism in the Arabidopsis root mycobiome.</title>
        <authorList>
            <person name="Mesny F."/>
            <person name="Miyauchi S."/>
            <person name="Thiergart T."/>
            <person name="Pickel B."/>
            <person name="Atanasova L."/>
            <person name="Karlsson M."/>
            <person name="Huettel B."/>
            <person name="Barry K.W."/>
            <person name="Haridas S."/>
            <person name="Chen C."/>
            <person name="Bauer D."/>
            <person name="Andreopoulos W."/>
            <person name="Pangilinan J."/>
            <person name="LaButti K."/>
            <person name="Riley R."/>
            <person name="Lipzen A."/>
            <person name="Clum A."/>
            <person name="Drula E."/>
            <person name="Henrissat B."/>
            <person name="Kohler A."/>
            <person name="Grigoriev I.V."/>
            <person name="Martin F.M."/>
            <person name="Hacquard S."/>
        </authorList>
    </citation>
    <scope>NUCLEOTIDE SEQUENCE [LARGE SCALE GENOMIC DNA]</scope>
    <source>
        <strain evidence="13 14">MPI-SDFR-AT-0080</strain>
    </source>
</reference>
<keyword evidence="4 13" id="KW-0032">Aminotransferase</keyword>
<evidence type="ECO:0000256" key="10">
    <source>
        <dbReference type="SAM" id="Phobius"/>
    </source>
</evidence>
<feature type="transmembrane region" description="Helical" evidence="10">
    <location>
        <begin position="487"/>
        <end position="505"/>
    </location>
</feature>
<evidence type="ECO:0000313" key="14">
    <source>
        <dbReference type="Proteomes" id="UP000774617"/>
    </source>
</evidence>
<evidence type="ECO:0000313" key="13">
    <source>
        <dbReference type="EMBL" id="KAH7048240.1"/>
    </source>
</evidence>
<keyword evidence="7" id="KW-0663">Pyridoxal phosphate</keyword>
<dbReference type="CDD" id="cd00609">
    <property type="entry name" value="AAT_like"/>
    <property type="match status" value="1"/>
</dbReference>
<feature type="transmembrane region" description="Helical" evidence="10">
    <location>
        <begin position="661"/>
        <end position="680"/>
    </location>
</feature>
<evidence type="ECO:0000259" key="12">
    <source>
        <dbReference type="Pfam" id="PF13813"/>
    </source>
</evidence>
<dbReference type="Proteomes" id="UP000774617">
    <property type="component" value="Unassembled WGS sequence"/>
</dbReference>
<sequence length="828" mass="92074">MTRNGLSQRGFANVESIMPKISKQVAERKKTGNFKIDLATSENLLIRTELQRIYKAAIDDALASNHLSYPKGFSGDPTLVHRLAEFFNTRFNPVLPVEPDHLVTAPGAATCLDTLLFNICDPGDAVLVPAPYWNGFDFQFRVRSSVEPIAVNVDNFSDTFTTKLIPALSATLKQSDRPIRALVLTNPHNPFGQCYPREVLEECVKFCQQHGIHYVSDEVYAMSAFKGYEAEADSLAPFVSALSLDLKALGCDPQYVHTIWSVSKDFGSSGIRMGCIITQANNHLAVGTALGANTQTSSLSAIAVTGLLSSPELPALMELNATRLADAYHTVTGFLRERGIAYIPVTAGLFVFARLDPHARTWDDEAATIAKLHEAGVLVSAGRAYHVVDHEKGWARITFAVEPTELRKGLDIIAPALYFCTTSPFYFLPVLLSKMAMPGLAESCTIEQATTPNLELRDADGSVWPHIALVLVQIVAFNVPNFAGRRGIFGLAIVGLAITAQLNLFSQDTATANLASLAWPHYLSTLEKIVFAGPKGPEGDLWRLDKPAQEALTFSPFSYQKLKWALMLLLNLRGVDWSFEIPKIPKKGSRYRSRSKFLIAQVMELSAILFMADLVSQVLVRLVFMHPGYPAGTLNSKCLTLRDHDLFWSFLKTLVYGAGPYYFINMQYITCSIVAVALGLSQPKDWPPLFGKIAEVTTVRKFWGQFWQQMMRRLYMTFFVSGIFHAASILLMPSPKNITFYERTAGIMYYFLWQAAVITLEDFLQWLWKKAFGPPKGPTHIIGYLWVICSFWISLPWAGDVMLRVKMGETPPLQLGWASGLAERIPLR</sequence>
<evidence type="ECO:0000256" key="3">
    <source>
        <dbReference type="ARBA" id="ARBA00007441"/>
    </source>
</evidence>
<proteinExistence type="inferred from homology"/>
<evidence type="ECO:0000259" key="11">
    <source>
        <dbReference type="Pfam" id="PF00155"/>
    </source>
</evidence>
<dbReference type="PRINTS" id="PR00753">
    <property type="entry name" value="ACCSYNTHASE"/>
</dbReference>
<dbReference type="InterPro" id="IPR050478">
    <property type="entry name" value="Ethylene_sulfur-biosynth"/>
</dbReference>